<evidence type="ECO:0000256" key="1">
    <source>
        <dbReference type="SAM" id="MobiDB-lite"/>
    </source>
</evidence>
<proteinExistence type="predicted"/>
<reference evidence="3" key="2">
    <citation type="submission" date="2025-08" db="UniProtKB">
        <authorList>
            <consortium name="RefSeq"/>
        </authorList>
    </citation>
    <scope>IDENTIFICATION</scope>
    <source>
        <tissue evidence="3">Young leaves</tissue>
    </source>
</reference>
<gene>
    <name evidence="3" type="primary">LOC103703780</name>
</gene>
<dbReference type="PANTHER" id="PTHR11122">
    <property type="entry name" value="APOSPORY-ASSOCIATED PROTEIN C-RELATED"/>
    <property type="match status" value="1"/>
</dbReference>
<dbReference type="RefSeq" id="XP_008784979.2">
    <property type="nucleotide sequence ID" value="XM_008786757.4"/>
</dbReference>
<evidence type="ECO:0000313" key="3">
    <source>
        <dbReference type="RefSeq" id="XP_008784979.2"/>
    </source>
</evidence>
<dbReference type="Gene3D" id="2.70.98.10">
    <property type="match status" value="1"/>
</dbReference>
<evidence type="ECO:0000313" key="2">
    <source>
        <dbReference type="Proteomes" id="UP000228380"/>
    </source>
</evidence>
<dbReference type="PANTHER" id="PTHR11122:SF15">
    <property type="entry name" value="PROTEIN NDH-DEPENDENT CYCLIC ELECTRON FLOW 5"/>
    <property type="match status" value="1"/>
</dbReference>
<dbReference type="Proteomes" id="UP000228380">
    <property type="component" value="Chromosome 11"/>
</dbReference>
<name>A0A8B7BTD5_PHODC</name>
<keyword evidence="2" id="KW-1185">Reference proteome</keyword>
<dbReference type="GO" id="GO:0005737">
    <property type="term" value="C:cytoplasm"/>
    <property type="evidence" value="ECO:0007669"/>
    <property type="project" value="TreeGrafter"/>
</dbReference>
<protein>
    <submittedName>
        <fullName evidence="3">Protein NDH-DEPENDENT CYCLIC ELECTRON FLOW 5</fullName>
    </submittedName>
</protein>
<dbReference type="GO" id="GO:0005975">
    <property type="term" value="P:carbohydrate metabolic process"/>
    <property type="evidence" value="ECO:0007669"/>
    <property type="project" value="InterPro"/>
</dbReference>
<feature type="compositionally biased region" description="Polar residues" evidence="1">
    <location>
        <begin position="236"/>
        <end position="246"/>
    </location>
</feature>
<dbReference type="GeneID" id="103703780"/>
<dbReference type="SUPFAM" id="SSF74650">
    <property type="entry name" value="Galactose mutarotase-like"/>
    <property type="match status" value="1"/>
</dbReference>
<dbReference type="OrthoDB" id="782148at2759"/>
<organism evidence="2 3">
    <name type="scientific">Phoenix dactylifera</name>
    <name type="common">Date palm</name>
    <dbReference type="NCBI Taxonomy" id="42345"/>
    <lineage>
        <taxon>Eukaryota</taxon>
        <taxon>Viridiplantae</taxon>
        <taxon>Streptophyta</taxon>
        <taxon>Embryophyta</taxon>
        <taxon>Tracheophyta</taxon>
        <taxon>Spermatophyta</taxon>
        <taxon>Magnoliopsida</taxon>
        <taxon>Liliopsida</taxon>
        <taxon>Arecaceae</taxon>
        <taxon>Coryphoideae</taxon>
        <taxon>Phoeniceae</taxon>
        <taxon>Phoenix</taxon>
    </lineage>
</organism>
<reference evidence="2" key="1">
    <citation type="journal article" date="2019" name="Nat. Commun.">
        <title>Genome-wide association mapping of date palm fruit traits.</title>
        <authorList>
            <person name="Hazzouri K.M."/>
            <person name="Gros-Balthazard M."/>
            <person name="Flowers J.M."/>
            <person name="Copetti D."/>
            <person name="Lemansour A."/>
            <person name="Lebrun M."/>
            <person name="Masmoudi K."/>
            <person name="Ferrand S."/>
            <person name="Dhar M.I."/>
            <person name="Fresquez Z.A."/>
            <person name="Rosas U."/>
            <person name="Zhang J."/>
            <person name="Talag J."/>
            <person name="Lee S."/>
            <person name="Kudrna D."/>
            <person name="Powell R.F."/>
            <person name="Leitch I.J."/>
            <person name="Krueger R.R."/>
            <person name="Wing R.A."/>
            <person name="Amiri K.M.A."/>
            <person name="Purugganan M.D."/>
        </authorList>
    </citation>
    <scope>NUCLEOTIDE SEQUENCE [LARGE SCALE GENOMIC DNA]</scope>
    <source>
        <strain evidence="2">cv. Khalas</strain>
    </source>
</reference>
<dbReference type="InterPro" id="IPR014718">
    <property type="entry name" value="GH-type_carb-bd"/>
</dbReference>
<accession>A0A8B7BTD5</accession>
<dbReference type="GO" id="GO:0047938">
    <property type="term" value="F:glucose-6-phosphate 1-epimerase activity"/>
    <property type="evidence" value="ECO:0007669"/>
    <property type="project" value="TreeGrafter"/>
</dbReference>
<dbReference type="InterPro" id="IPR011013">
    <property type="entry name" value="Gal_mutarotase_sf_dom"/>
</dbReference>
<dbReference type="GO" id="GO:0030246">
    <property type="term" value="F:carbohydrate binding"/>
    <property type="evidence" value="ECO:0007669"/>
    <property type="project" value="InterPro"/>
</dbReference>
<dbReference type="KEGG" id="pda:103703780"/>
<dbReference type="AlphaFoldDB" id="A0A8B7BTD5"/>
<feature type="region of interest" description="Disordered" evidence="1">
    <location>
        <begin position="236"/>
        <end position="264"/>
    </location>
</feature>
<sequence>MAKASMSAFFLNSTSLRPSNPLKHPKTFHTHILVDPQCHRHKRIRSLLALASSVASRVNVDYLKKEFSGHGVSFEGIGDGCVIKMALDNGSVANVVLPSGLITSYRPLMWHGATMEVLQTAVYQGKNGETVIRGGVSADFKLANDGGIPWSPSTWSLQNVRGSPQESIQVELVSVAPENMIEVKCLVTLHQDILGSEFTINNTKSSSIQLSGSVISHLKVSTPDATYAVGLQGSNYRSKQPKSSGFSIVPPDTSRKGTSNSSQSLAQKTLQAVFSRQEIEDEKDHEPMNEWFKIEESEGEEDDDYAHMTERMSRIYSNAPREFTIIDRGRRNSVVIRKGGFDEFYVFSPGSNYEWYGKYAYVCIGPSATLTPLVLGPGGTWSGAQYLYNPNL</sequence>